<proteinExistence type="predicted"/>
<evidence type="ECO:0000313" key="2">
    <source>
        <dbReference type="EMBL" id="MWB95296.1"/>
    </source>
</evidence>
<dbReference type="AlphaFoldDB" id="A0A6I4NLN9"/>
<protein>
    <submittedName>
        <fullName evidence="2">Uncharacterized protein</fullName>
    </submittedName>
</protein>
<gene>
    <name evidence="2" type="ORF">GON26_13085</name>
</gene>
<reference evidence="2 3" key="1">
    <citation type="submission" date="2019-12" db="EMBL/GenBank/DDBJ databases">
        <authorList>
            <person name="Kim Y.S."/>
        </authorList>
    </citation>
    <scope>NUCLEOTIDE SEQUENCE [LARGE SCALE GENOMIC DNA]</scope>
    <source>
        <strain evidence="2 3">GA093</strain>
    </source>
</reference>
<dbReference type="EMBL" id="WSTB01000006">
    <property type="protein sequence ID" value="MWB95296.1"/>
    <property type="molecule type" value="Genomic_DNA"/>
</dbReference>
<evidence type="ECO:0000256" key="1">
    <source>
        <dbReference type="SAM" id="MobiDB-lite"/>
    </source>
</evidence>
<accession>A0A6I4NLN9</accession>
<feature type="compositionally biased region" description="Basic and acidic residues" evidence="1">
    <location>
        <begin position="45"/>
        <end position="54"/>
    </location>
</feature>
<name>A0A6I4NLN9_9FLAO</name>
<feature type="compositionally biased region" description="Polar residues" evidence="1">
    <location>
        <begin position="28"/>
        <end position="39"/>
    </location>
</feature>
<feature type="region of interest" description="Disordered" evidence="1">
    <location>
        <begin position="1"/>
        <end position="85"/>
    </location>
</feature>
<dbReference type="Proteomes" id="UP000471501">
    <property type="component" value="Unassembled WGS sequence"/>
</dbReference>
<evidence type="ECO:0000313" key="3">
    <source>
        <dbReference type="Proteomes" id="UP000471501"/>
    </source>
</evidence>
<feature type="compositionally biased region" description="Basic and acidic residues" evidence="1">
    <location>
        <begin position="63"/>
        <end position="85"/>
    </location>
</feature>
<dbReference type="RefSeq" id="WP_160375209.1">
    <property type="nucleotide sequence ID" value="NZ_WSTB01000006.1"/>
</dbReference>
<keyword evidence="3" id="KW-1185">Reference proteome</keyword>
<feature type="compositionally biased region" description="Basic and acidic residues" evidence="1">
    <location>
        <begin position="1"/>
        <end position="19"/>
    </location>
</feature>
<organism evidence="2 3">
    <name type="scientific">Flavobacterium hydrocarbonoxydans</name>
    <dbReference type="NCBI Taxonomy" id="2683249"/>
    <lineage>
        <taxon>Bacteria</taxon>
        <taxon>Pseudomonadati</taxon>
        <taxon>Bacteroidota</taxon>
        <taxon>Flavobacteriia</taxon>
        <taxon>Flavobacteriales</taxon>
        <taxon>Flavobacteriaceae</taxon>
        <taxon>Flavobacterium</taxon>
    </lineage>
</organism>
<sequence length="85" mass="10078">MDTKYNKENDDKSQKERLNNEVFEQTEVPRTSTRDNFTVPTDLIDDLKKGKIDPLTEGNTHLGYEEKTPRKKELEQKEHLDRDDK</sequence>
<comment type="caution">
    <text evidence="2">The sequence shown here is derived from an EMBL/GenBank/DDBJ whole genome shotgun (WGS) entry which is preliminary data.</text>
</comment>